<evidence type="ECO:0000256" key="2">
    <source>
        <dbReference type="ARBA" id="ARBA00022679"/>
    </source>
</evidence>
<dbReference type="PANTHER" id="PTHR46015">
    <property type="entry name" value="ZGC:172121"/>
    <property type="match status" value="1"/>
</dbReference>
<keyword evidence="2 5" id="KW-0808">Transferase</keyword>
<evidence type="ECO:0000256" key="3">
    <source>
        <dbReference type="ARBA" id="ARBA00022723"/>
    </source>
</evidence>
<dbReference type="GO" id="GO:0033528">
    <property type="term" value="P:S-methylmethionine cycle"/>
    <property type="evidence" value="ECO:0007669"/>
    <property type="project" value="TreeGrafter"/>
</dbReference>
<keyword evidence="1 5" id="KW-0489">Methyltransferase</keyword>
<comment type="cofactor">
    <cofactor evidence="5">
        <name>Zn(2+)</name>
        <dbReference type="ChEBI" id="CHEBI:29105"/>
    </cofactor>
</comment>
<feature type="binding site" evidence="5">
    <location>
        <position position="323"/>
    </location>
    <ligand>
        <name>Zn(2+)</name>
        <dbReference type="ChEBI" id="CHEBI:29105"/>
    </ligand>
</feature>
<evidence type="ECO:0000256" key="5">
    <source>
        <dbReference type="PROSITE-ProRule" id="PRU00333"/>
    </source>
</evidence>
<dbReference type="PANTHER" id="PTHR46015:SF1">
    <property type="entry name" value="HOMOCYSTEINE S-METHYLTRANSFERASE-LIKE ISOFORM 1"/>
    <property type="match status" value="1"/>
</dbReference>
<feature type="domain" description="Hcy-binding" evidence="6">
    <location>
        <begin position="5"/>
        <end position="337"/>
    </location>
</feature>
<evidence type="ECO:0000256" key="1">
    <source>
        <dbReference type="ARBA" id="ARBA00022603"/>
    </source>
</evidence>
<organism evidence="7 8">
    <name type="scientific">Olpidium bornovanus</name>
    <dbReference type="NCBI Taxonomy" id="278681"/>
    <lineage>
        <taxon>Eukaryota</taxon>
        <taxon>Fungi</taxon>
        <taxon>Fungi incertae sedis</taxon>
        <taxon>Olpidiomycota</taxon>
        <taxon>Olpidiomycotina</taxon>
        <taxon>Olpidiomycetes</taxon>
        <taxon>Olpidiales</taxon>
        <taxon>Olpidiaceae</taxon>
        <taxon>Olpidium</taxon>
    </lineage>
</organism>
<dbReference type="EMBL" id="JAEFCI010004892">
    <property type="protein sequence ID" value="KAG5460655.1"/>
    <property type="molecule type" value="Genomic_DNA"/>
</dbReference>
<dbReference type="GO" id="GO:0046872">
    <property type="term" value="F:metal ion binding"/>
    <property type="evidence" value="ECO:0007669"/>
    <property type="project" value="UniProtKB-KW"/>
</dbReference>
<dbReference type="GO" id="GO:0009086">
    <property type="term" value="P:methionine biosynthetic process"/>
    <property type="evidence" value="ECO:0007669"/>
    <property type="project" value="TreeGrafter"/>
</dbReference>
<dbReference type="SUPFAM" id="SSF82282">
    <property type="entry name" value="Homocysteine S-methyltransferase"/>
    <property type="match status" value="1"/>
</dbReference>
<evidence type="ECO:0000256" key="4">
    <source>
        <dbReference type="ARBA" id="ARBA00022833"/>
    </source>
</evidence>
<accession>A0A8H8DJJ9</accession>
<keyword evidence="3 5" id="KW-0479">Metal-binding</keyword>
<keyword evidence="4 5" id="KW-0862">Zinc</keyword>
<feature type="binding site" evidence="5">
    <location>
        <position position="322"/>
    </location>
    <ligand>
        <name>Zn(2+)</name>
        <dbReference type="ChEBI" id="CHEBI:29105"/>
    </ligand>
</feature>
<dbReference type="InterPro" id="IPR003726">
    <property type="entry name" value="HCY_dom"/>
</dbReference>
<evidence type="ECO:0000313" key="8">
    <source>
        <dbReference type="Proteomes" id="UP000673691"/>
    </source>
</evidence>
<dbReference type="InterPro" id="IPR051486">
    <property type="entry name" value="Hcy_S-methyltransferase"/>
</dbReference>
<dbReference type="Gene3D" id="3.20.20.330">
    <property type="entry name" value="Homocysteine-binding-like domain"/>
    <property type="match status" value="1"/>
</dbReference>
<dbReference type="Proteomes" id="UP000673691">
    <property type="component" value="Unassembled WGS sequence"/>
</dbReference>
<dbReference type="OrthoDB" id="261426at2759"/>
<comment type="caution">
    <text evidence="7">The sequence shown here is derived from an EMBL/GenBank/DDBJ whole genome shotgun (WGS) entry which is preliminary data.</text>
</comment>
<gene>
    <name evidence="7" type="ORF">BJ554DRAFT_7265</name>
</gene>
<dbReference type="PROSITE" id="PS50970">
    <property type="entry name" value="HCY"/>
    <property type="match status" value="1"/>
</dbReference>
<sequence length="345" mass="35990">MSNPRSLLHPAAGSSRLFLDGGFSTELERTYQCHLSAGSLWSAVLLKDPGRGWDCIRNVHLDFLRAGADVIATVRLACDARDEFVSSRGAPAPAPAAGGGRRQPPYVAVSLGSYGAFLADGSEFTGRYPAEATESFLVAFHRARLEAYRRGGALDRADALAFETVPCAPEARAVARLMREEAAAGRVMPFWVSFSATSGAECSSGETVSECFAPFVVTAAAESGGADAVVPGLVALGFNCTNPTLFPSLLRAAAECLRENGAAGKVSLAAYPNLGEEWDPVAKAWRKETGLTAESFGPTVAGWVADLEAAMEGVTVGLVGGCCRTTPEMIASLKACSNSVDGTGR</sequence>
<evidence type="ECO:0000313" key="7">
    <source>
        <dbReference type="EMBL" id="KAG5460655.1"/>
    </source>
</evidence>
<feature type="binding site" evidence="5">
    <location>
        <position position="240"/>
    </location>
    <ligand>
        <name>Zn(2+)</name>
        <dbReference type="ChEBI" id="CHEBI:29105"/>
    </ligand>
</feature>
<proteinExistence type="predicted"/>
<reference evidence="7 8" key="1">
    <citation type="journal article" name="Sci. Rep.">
        <title>Genome-scale phylogenetic analyses confirm Olpidium as the closest living zoosporic fungus to the non-flagellated, terrestrial fungi.</title>
        <authorList>
            <person name="Chang Y."/>
            <person name="Rochon D."/>
            <person name="Sekimoto S."/>
            <person name="Wang Y."/>
            <person name="Chovatia M."/>
            <person name="Sandor L."/>
            <person name="Salamov A."/>
            <person name="Grigoriev I.V."/>
            <person name="Stajich J.E."/>
            <person name="Spatafora J.W."/>
        </authorList>
    </citation>
    <scope>NUCLEOTIDE SEQUENCE [LARGE SCALE GENOMIC DNA]</scope>
    <source>
        <strain evidence="7">S191</strain>
    </source>
</reference>
<dbReference type="GO" id="GO:0032259">
    <property type="term" value="P:methylation"/>
    <property type="evidence" value="ECO:0007669"/>
    <property type="project" value="UniProtKB-KW"/>
</dbReference>
<name>A0A8H8DJJ9_9FUNG</name>
<keyword evidence="8" id="KW-1185">Reference proteome</keyword>
<dbReference type="AlphaFoldDB" id="A0A8H8DJJ9"/>
<protein>
    <submittedName>
        <fullName evidence="7">Homocysteine S-methyltransferase</fullName>
    </submittedName>
</protein>
<dbReference type="InterPro" id="IPR036589">
    <property type="entry name" value="HCY_dom_sf"/>
</dbReference>
<evidence type="ECO:0000259" key="6">
    <source>
        <dbReference type="PROSITE" id="PS50970"/>
    </source>
</evidence>
<dbReference type="GO" id="GO:0008898">
    <property type="term" value="F:S-adenosylmethionine-homocysteine S-methyltransferase activity"/>
    <property type="evidence" value="ECO:0007669"/>
    <property type="project" value="TreeGrafter"/>
</dbReference>
<dbReference type="Pfam" id="PF02574">
    <property type="entry name" value="S-methyl_trans"/>
    <property type="match status" value="1"/>
</dbReference>